<dbReference type="RefSeq" id="WP_262874123.1">
    <property type="nucleotide sequence ID" value="NZ_BAABKW010000012.1"/>
</dbReference>
<evidence type="ECO:0000256" key="2">
    <source>
        <dbReference type="SAM" id="Phobius"/>
    </source>
</evidence>
<feature type="chain" id="PRO_5045771758" evidence="3">
    <location>
        <begin position="31"/>
        <end position="1116"/>
    </location>
</feature>
<feature type="domain" description="DUF5979" evidence="4">
    <location>
        <begin position="493"/>
        <end position="597"/>
    </location>
</feature>
<keyword evidence="3" id="KW-0732">Signal</keyword>
<protein>
    <submittedName>
        <fullName evidence="6">DUF5979 domain-containing protein</fullName>
    </submittedName>
</protein>
<dbReference type="Pfam" id="PF20597">
    <property type="entry name" value="pAdhesive_15"/>
    <property type="match status" value="1"/>
</dbReference>
<evidence type="ECO:0000259" key="4">
    <source>
        <dbReference type="Pfam" id="PF19407"/>
    </source>
</evidence>
<dbReference type="EMBL" id="JBHTBE010000002">
    <property type="protein sequence ID" value="MFC7269198.1"/>
    <property type="molecule type" value="Genomic_DNA"/>
</dbReference>
<feature type="domain" description="DUF5979" evidence="4">
    <location>
        <begin position="722"/>
        <end position="829"/>
    </location>
</feature>
<sequence>MRTDAAQYPRRRRLAAATLAVALAASGAVALTPASPAAAAYPDSLNPFAMNGGFTVYAREDLVMANDETEGSLAAGGVARTSQAESDQYTIIHVSAGTADYTLPTVDGDPTRLLVGSYSPASNGILAITSAGTSDPTLQGDLKMVERTGPWQAAARADWLRLNLDASTVDATPLIDATAQDYPANAAPPASATGDGSIYTFDTSATAVADYVEANAEATYDQAKQCLDDLAFTDVGHHVGVAEDVGSRVVLEPLSADQPNVVDYEDIAGTALIQFSPGPTPGVVNPLVIRVTDPTTTTVIGARADPQGAYSPYIFWDLSELTGDVAVAAAEARIDGSIYAPDADVTITAAPLDGQVLGRDVTLQGGEVHSFLFAGTLTCEPTLGTFSMRKALVGIDDDELPDGTTFTVNYTATEPDGTVYSSSLELPAGGTTVDAGVDFPIGTEVTFAEIEPISVPGYTWTDVEITPSPITIGDEPQLVTVTNTAEADPTGTFSVAKEVEGVAPGDLPSGDVTVAWAAAFEGGFVGTGTLDVPLDGTPVDVGDQFPVGTRILLVEDRTTLPDVPGYDLTGVSWSPSRIVEITSGGQNVLATVTNTYAPEGVGRTITIVKSIGDASMAAFDYTLSYGAAPSALTTVPLPIDAPAELTGVDPAADVLYLAEEVPTNGGTPVDVSGWAEPVITVTTGTGSTDYPAPFGEPVEVDLPTDEGAITIEVANSLRQGTFTLQKEFEGISGENLPSSIEFTVAWEATLPDGSTVDGVLRLPADGTPVGPVDAAGDPLQFPYGTVVTYEELTAPNVPFLRWGAPGYSSSSLVIGTGGEGTVDGTVTNDASLITGTFLVSKDLVGISADELLDDTFTVTYTAWSPSSGVTTGTFELPADGTAAGPLDGDGMPVRFTVGTVVRLEEVTPAESALPDDYNWGEIVWTPSNFLVIRAGETAEATVTNSVEQLTRYSIVKRVDGPRADAVPAGTTYPVDWWLDSEPQTHLELEPDIVLTSDWIPVSSIVEVEEGDLPDVDGVSWGAPTWTVDGQVLTPEPDGRVVIPNAAINDQSLVRITLVNTADTAPTPDDPDTAPDDLAGTGGGGVSPLLPLAALGLIVAGIAVTAQRMRRAGRLQG</sequence>
<dbReference type="PROSITE" id="PS51318">
    <property type="entry name" value="TAT"/>
    <property type="match status" value="1"/>
</dbReference>
<proteinExistence type="predicted"/>
<comment type="caution">
    <text evidence="6">The sequence shown here is derived from an EMBL/GenBank/DDBJ whole genome shotgun (WGS) entry which is preliminary data.</text>
</comment>
<name>A0ABW2HDK0_9MICO</name>
<dbReference type="Pfam" id="PF19407">
    <property type="entry name" value="DUF5979"/>
    <property type="match status" value="4"/>
</dbReference>
<feature type="domain" description="DUF5979" evidence="4">
    <location>
        <begin position="838"/>
        <end position="946"/>
    </location>
</feature>
<feature type="region of interest" description="Disordered" evidence="1">
    <location>
        <begin position="1061"/>
        <end position="1081"/>
    </location>
</feature>
<gene>
    <name evidence="6" type="ORF">ACFQRL_09530</name>
</gene>
<dbReference type="NCBIfam" id="TIGR04215">
    <property type="entry name" value="choice_anch_A"/>
    <property type="match status" value="1"/>
</dbReference>
<evidence type="ECO:0000256" key="1">
    <source>
        <dbReference type="SAM" id="MobiDB-lite"/>
    </source>
</evidence>
<accession>A0ABW2HDK0</accession>
<evidence type="ECO:0000313" key="6">
    <source>
        <dbReference type="EMBL" id="MFC7269198.1"/>
    </source>
</evidence>
<reference evidence="7" key="1">
    <citation type="journal article" date="2019" name="Int. J. Syst. Evol. Microbiol.">
        <title>The Global Catalogue of Microorganisms (GCM) 10K type strain sequencing project: providing services to taxonomists for standard genome sequencing and annotation.</title>
        <authorList>
            <consortium name="The Broad Institute Genomics Platform"/>
            <consortium name="The Broad Institute Genome Sequencing Center for Infectious Disease"/>
            <person name="Wu L."/>
            <person name="Ma J."/>
        </authorList>
    </citation>
    <scope>NUCLEOTIDE SEQUENCE [LARGE SCALE GENOMIC DNA]</scope>
    <source>
        <strain evidence="7">CGMCC 1.15772</strain>
    </source>
</reference>
<keyword evidence="2" id="KW-0812">Transmembrane</keyword>
<dbReference type="Proteomes" id="UP001596507">
    <property type="component" value="Unassembled WGS sequence"/>
</dbReference>
<dbReference type="InterPro" id="IPR026588">
    <property type="entry name" value="Choice_anch_A"/>
</dbReference>
<feature type="signal peptide" evidence="3">
    <location>
        <begin position="1"/>
        <end position="30"/>
    </location>
</feature>
<feature type="domain" description="DUF5979" evidence="4">
    <location>
        <begin position="389"/>
        <end position="485"/>
    </location>
</feature>
<evidence type="ECO:0000259" key="5">
    <source>
        <dbReference type="Pfam" id="PF20597"/>
    </source>
</evidence>
<dbReference type="InterPro" id="IPR046022">
    <property type="entry name" value="DUF5979"/>
</dbReference>
<keyword evidence="2" id="KW-0472">Membrane</keyword>
<organism evidence="6 7">
    <name type="scientific">Microbacterium fluvii</name>
    <dbReference type="NCBI Taxonomy" id="415215"/>
    <lineage>
        <taxon>Bacteria</taxon>
        <taxon>Bacillati</taxon>
        <taxon>Actinomycetota</taxon>
        <taxon>Actinomycetes</taxon>
        <taxon>Micrococcales</taxon>
        <taxon>Microbacteriaceae</taxon>
        <taxon>Microbacterium</taxon>
    </lineage>
</organism>
<feature type="transmembrane region" description="Helical" evidence="2">
    <location>
        <begin position="1088"/>
        <end position="1105"/>
    </location>
</feature>
<evidence type="ECO:0000313" key="7">
    <source>
        <dbReference type="Proteomes" id="UP001596507"/>
    </source>
</evidence>
<feature type="domain" description="Choice-of-anchor A" evidence="5">
    <location>
        <begin position="47"/>
        <end position="369"/>
    </location>
</feature>
<evidence type="ECO:0000256" key="3">
    <source>
        <dbReference type="SAM" id="SignalP"/>
    </source>
</evidence>
<dbReference type="InterPro" id="IPR006311">
    <property type="entry name" value="TAT_signal"/>
</dbReference>
<keyword evidence="2" id="KW-1133">Transmembrane helix</keyword>
<keyword evidence="7" id="KW-1185">Reference proteome</keyword>